<name>A0ABU5XXX8_9MYCO</name>
<proteinExistence type="predicted"/>
<dbReference type="Proteomes" id="UP001298593">
    <property type="component" value="Unassembled WGS sequence"/>
</dbReference>
<reference evidence="1 2" key="1">
    <citation type="submission" date="2023-12" db="EMBL/GenBank/DDBJ databases">
        <title>Description of new species of Mycobacterium terrae complex isolated from sewage at the Sao Paulo Zoological Park Foundation in Brazil.</title>
        <authorList>
            <person name="Romagnoli C.L."/>
            <person name="Conceicao E.C."/>
            <person name="Machado E."/>
            <person name="Barreto L.B.P.F."/>
            <person name="Sharma A."/>
            <person name="Silva N.M."/>
            <person name="Marques L.E."/>
            <person name="Juliana M.A."/>
            <person name="Lourenco M.C.S."/>
            <person name="Digiampietri L.A."/>
            <person name="Suffys P.N."/>
            <person name="Viana-Niero C."/>
        </authorList>
    </citation>
    <scope>NUCLEOTIDE SEQUENCE [LARGE SCALE GENOMIC DNA]</scope>
    <source>
        <strain evidence="1 2">MYC340</strain>
    </source>
</reference>
<dbReference type="SUPFAM" id="SSF54427">
    <property type="entry name" value="NTF2-like"/>
    <property type="match status" value="1"/>
</dbReference>
<evidence type="ECO:0000313" key="1">
    <source>
        <dbReference type="EMBL" id="MEB3031871.1"/>
    </source>
</evidence>
<protein>
    <submittedName>
        <fullName evidence="1">Nuclear transport factor 2 family protein</fullName>
    </submittedName>
</protein>
<keyword evidence="2" id="KW-1185">Reference proteome</keyword>
<organism evidence="1 2">
    <name type="scientific">[Mycobacterium] nativiensis</name>
    <dbReference type="NCBI Taxonomy" id="2855503"/>
    <lineage>
        <taxon>Bacteria</taxon>
        <taxon>Bacillati</taxon>
        <taxon>Actinomycetota</taxon>
        <taxon>Actinomycetes</taxon>
        <taxon>Mycobacteriales</taxon>
        <taxon>Mycobacteriaceae</taxon>
        <taxon>Mycolicibacter</taxon>
    </lineage>
</organism>
<gene>
    <name evidence="1" type="ORF">KV113_09900</name>
</gene>
<evidence type="ECO:0000313" key="2">
    <source>
        <dbReference type="Proteomes" id="UP001298593"/>
    </source>
</evidence>
<accession>A0ABU5XXX8</accession>
<dbReference type="Gene3D" id="3.10.450.50">
    <property type="match status" value="1"/>
</dbReference>
<dbReference type="InterPro" id="IPR032710">
    <property type="entry name" value="NTF2-like_dom_sf"/>
</dbReference>
<comment type="caution">
    <text evidence="1">The sequence shown here is derived from an EMBL/GenBank/DDBJ whole genome shotgun (WGS) entry which is preliminary data.</text>
</comment>
<dbReference type="EMBL" id="JAYJJU010000007">
    <property type="protein sequence ID" value="MEB3031871.1"/>
    <property type="molecule type" value="Genomic_DNA"/>
</dbReference>
<sequence>MFDFNMLLQELDKPRLRQPLPEYLASNRGAPWKVISEDELNTMHRQWFVELERRIEFLGERGIDIGWLYEWSAKYTWSWMARDMSRNHELYTQDLHYVDPTTFGRTMIGLDEFVKYNFAFIDAISDWRYDPFPDQMYIDVTPDGETRVAVRYMGSGYVDGTLRLYPYDKSAPAIIGNGNFVQACAFDRYHFNSEGLMYFGETLWDFMDVAQTIGIAPRDDSWQFKTLMRLGALPAHGRRIANRIPLLRQG</sequence>
<dbReference type="RefSeq" id="WP_329780024.1">
    <property type="nucleotide sequence ID" value="NZ_JAYJJU010000007.1"/>
</dbReference>